<dbReference type="EMBL" id="BMLG01000001">
    <property type="protein sequence ID" value="GGM23570.1"/>
    <property type="molecule type" value="Genomic_DNA"/>
</dbReference>
<dbReference type="InterPro" id="IPR027372">
    <property type="entry name" value="Phytase-like_dom"/>
</dbReference>
<dbReference type="SUPFAM" id="SSF75011">
    <property type="entry name" value="3-carboxy-cis,cis-mucoante lactonizing enzyme"/>
    <property type="match status" value="1"/>
</dbReference>
<evidence type="ECO:0000313" key="3">
    <source>
        <dbReference type="Proteomes" id="UP000618460"/>
    </source>
</evidence>
<organism evidence="2 3">
    <name type="scientific">Paraliobacillus quinghaiensis</name>
    <dbReference type="NCBI Taxonomy" id="470815"/>
    <lineage>
        <taxon>Bacteria</taxon>
        <taxon>Bacillati</taxon>
        <taxon>Bacillota</taxon>
        <taxon>Bacilli</taxon>
        <taxon>Bacillales</taxon>
        <taxon>Bacillaceae</taxon>
        <taxon>Paraliobacillus</taxon>
    </lineage>
</organism>
<dbReference type="PANTHER" id="PTHR37957:SF1">
    <property type="entry name" value="PHYTASE-LIKE DOMAIN-CONTAINING PROTEIN"/>
    <property type="match status" value="1"/>
</dbReference>
<proteinExistence type="predicted"/>
<reference evidence="2" key="2">
    <citation type="submission" date="2020-09" db="EMBL/GenBank/DDBJ databases">
        <authorList>
            <person name="Sun Q."/>
            <person name="Zhou Y."/>
        </authorList>
    </citation>
    <scope>NUCLEOTIDE SEQUENCE</scope>
    <source>
        <strain evidence="2">CGMCC 1.6333</strain>
    </source>
</reference>
<dbReference type="OrthoDB" id="9803927at2"/>
<sequence>MKLRLFKFGMIAVVLLLSRFISKKGKVVKKQSNHENLINKITESHTVSQLAFIGEKRIPNDTTLGEIAVGGFSGIDYNPQTEKWILISDDSSGRATACFYTAELEYDSHNFYEVTFKDVTHLKQTDGTTYPSSTQHDKKQTGIVPDFESIRFDPNTNTIWYTSEGDRKIGLMSFIRHAKLNGQYLSDLKLPDQFKIGSKPNVGFRHNLAFEGSTFTPNGDFYYTTTEAPIYQDGDVSSTTHGSYIRIIKYDRQGEILAEYAYPVSEIPAKPDKDKAAGNGVSEILAINNHELLILERAGVQMKDDSYFNYVSIYKGDTSSASNISQLNSLKSGSFTPICKKLVLDLNTLDLPTIDNIEGMSWGPKLKNGHESLVLVSDNNFNSSEVTQFLAFEVIPK</sequence>
<dbReference type="Pfam" id="PF13449">
    <property type="entry name" value="Phytase-like"/>
    <property type="match status" value="1"/>
</dbReference>
<protein>
    <submittedName>
        <fullName evidence="2">3-phytase</fullName>
    </submittedName>
</protein>
<dbReference type="AlphaFoldDB" id="A0A917THE5"/>
<dbReference type="Proteomes" id="UP000618460">
    <property type="component" value="Unassembled WGS sequence"/>
</dbReference>
<dbReference type="PANTHER" id="PTHR37957">
    <property type="entry name" value="BLR7070 PROTEIN"/>
    <property type="match status" value="1"/>
</dbReference>
<feature type="domain" description="Phytase-like" evidence="1">
    <location>
        <begin position="68"/>
        <end position="381"/>
    </location>
</feature>
<evidence type="ECO:0000259" key="1">
    <source>
        <dbReference type="Pfam" id="PF13449"/>
    </source>
</evidence>
<gene>
    <name evidence="2" type="ORF">GCM10011351_06670</name>
</gene>
<reference evidence="2" key="1">
    <citation type="journal article" date="2014" name="Int. J. Syst. Evol. Microbiol.">
        <title>Complete genome sequence of Corynebacterium casei LMG S-19264T (=DSM 44701T), isolated from a smear-ripened cheese.</title>
        <authorList>
            <consortium name="US DOE Joint Genome Institute (JGI-PGF)"/>
            <person name="Walter F."/>
            <person name="Albersmeier A."/>
            <person name="Kalinowski J."/>
            <person name="Ruckert C."/>
        </authorList>
    </citation>
    <scope>NUCLEOTIDE SEQUENCE</scope>
    <source>
        <strain evidence="2">CGMCC 1.6333</strain>
    </source>
</reference>
<accession>A0A917THE5</accession>
<keyword evidence="3" id="KW-1185">Reference proteome</keyword>
<evidence type="ECO:0000313" key="2">
    <source>
        <dbReference type="EMBL" id="GGM23570.1"/>
    </source>
</evidence>
<comment type="caution">
    <text evidence="2">The sequence shown here is derived from an EMBL/GenBank/DDBJ whole genome shotgun (WGS) entry which is preliminary data.</text>
</comment>
<name>A0A917THE5_9BACI</name>
<dbReference type="RefSeq" id="WP_117152289.1">
    <property type="nucleotide sequence ID" value="NZ_BMLG01000001.1"/>
</dbReference>